<dbReference type="EMBL" id="JANPWB010000008">
    <property type="protein sequence ID" value="KAJ1164816.1"/>
    <property type="molecule type" value="Genomic_DNA"/>
</dbReference>
<sequence length="170" mass="18327">MKFKGALGSRPLTTATAASVLRDPRCGRVMKFKGALGSRPLTTATAASVLRDPWCGRAMKFKGALGSHPLTTATAASVLRDPRCGRAMKFKGALGSRPLTTATAASVLLGFSGCQLSIGITTSGLARRQLPIKTDISGLDWLRLRYQRKYTAAPVCHFHDKCQKQERQIH</sequence>
<organism evidence="1 2">
    <name type="scientific">Pleurodeles waltl</name>
    <name type="common">Iberian ribbed newt</name>
    <dbReference type="NCBI Taxonomy" id="8319"/>
    <lineage>
        <taxon>Eukaryota</taxon>
        <taxon>Metazoa</taxon>
        <taxon>Chordata</taxon>
        <taxon>Craniata</taxon>
        <taxon>Vertebrata</taxon>
        <taxon>Euteleostomi</taxon>
        <taxon>Amphibia</taxon>
        <taxon>Batrachia</taxon>
        <taxon>Caudata</taxon>
        <taxon>Salamandroidea</taxon>
        <taxon>Salamandridae</taxon>
        <taxon>Pleurodelinae</taxon>
        <taxon>Pleurodeles</taxon>
    </lineage>
</organism>
<proteinExistence type="predicted"/>
<evidence type="ECO:0000313" key="1">
    <source>
        <dbReference type="EMBL" id="KAJ1164816.1"/>
    </source>
</evidence>
<dbReference type="Proteomes" id="UP001066276">
    <property type="component" value="Chromosome 4_2"/>
</dbReference>
<reference evidence="1" key="1">
    <citation type="journal article" date="2022" name="bioRxiv">
        <title>Sequencing and chromosome-scale assembly of the giantPleurodeles waltlgenome.</title>
        <authorList>
            <person name="Brown T."/>
            <person name="Elewa A."/>
            <person name="Iarovenko S."/>
            <person name="Subramanian E."/>
            <person name="Araus A.J."/>
            <person name="Petzold A."/>
            <person name="Susuki M."/>
            <person name="Suzuki K.-i.T."/>
            <person name="Hayashi T."/>
            <person name="Toyoda A."/>
            <person name="Oliveira C."/>
            <person name="Osipova E."/>
            <person name="Leigh N.D."/>
            <person name="Simon A."/>
            <person name="Yun M.H."/>
        </authorList>
    </citation>
    <scope>NUCLEOTIDE SEQUENCE</scope>
    <source>
        <strain evidence="1">20211129_DDA</strain>
        <tissue evidence="1">Liver</tissue>
    </source>
</reference>
<protein>
    <submittedName>
        <fullName evidence="1">Uncharacterized protein</fullName>
    </submittedName>
</protein>
<comment type="caution">
    <text evidence="1">The sequence shown here is derived from an EMBL/GenBank/DDBJ whole genome shotgun (WGS) entry which is preliminary data.</text>
</comment>
<dbReference type="AlphaFoldDB" id="A0AAV7SL92"/>
<name>A0AAV7SL92_PLEWA</name>
<keyword evidence="2" id="KW-1185">Reference proteome</keyword>
<evidence type="ECO:0000313" key="2">
    <source>
        <dbReference type="Proteomes" id="UP001066276"/>
    </source>
</evidence>
<accession>A0AAV7SL92</accession>
<gene>
    <name evidence="1" type="ORF">NDU88_005250</name>
</gene>